<feature type="transmembrane region" description="Helical" evidence="1">
    <location>
        <begin position="973"/>
        <end position="996"/>
    </location>
</feature>
<keyword evidence="1" id="KW-0812">Transmembrane</keyword>
<keyword evidence="1" id="KW-1133">Transmembrane helix</keyword>
<sequence>MDHISLLLGLQTRPPEIPYLPYNEGTILNGHLRPFESLSSRYGVNNIQCILQLKEAQTDKFQRIVQSWLYFDLLEDFFPNFPCREDFVTKRSDCDMVSSKRLAEYCFRTTQQPGLYDDKRCREKLEVLQFVTLLANRIDEWDPSVTLQHQSKLIVCSVKILVETLSSFLLSCWPTSPDPPLSLPKRMMDFLEELFYPMKMALESTLNQDVECSHDGSRGRRVKPTPACYLMEELRRGGYWCPKRLRRMRSQLDSICLYVLLIRGHGTTSDRNEHSQCGEEFCQADRLSPQGYNPRHSTRCLGSNCKLVSVSTRHLNDIYQRSANNTKFPILSCDSANNIRVESNYTDEYYAISHIWSEGLGNESNNAILACQLEDIVEQVRKTRQAKNFAAPPSERIYIWLDTLCIPPTETHTGAGGLSSKKIAIQKIDLTFASAASVIVRENSLQEGGTNFFELSWLDQAFSLYNMKWLDRCWTLAEATAAWELYISIQGRSVNLHRLVEDIKRSAQDQGPGGRTHHPPMSPTLRGCIYQRITTALLGPIDVLNNGKTGNLDLFQTWNALLDRTTTKAADIPGILAMANALSPKEIVSLPAREDRLKAVLNMFQELPAAFLFNAGPRLKDDPRNRWFPASLESYSSRITTPETIETYHEGKMVGPLSADKFPHVYFTGQLSQCFHLRTFHHDLCICLHELPSNSGSAYTEWCLVLPSTFIAGGFLRSTSCTGFCAMVERRSRRASKSFIVWEVLADILIDSNWHQCSARTTLDAEEAHAKSAVYIACDMTNWPSPIALRQYFSLVQERQIFRQRARVITNFYLGVTIVELAFAASYILSPSITIETKFFVLLIVGCLQMSAIHLARKQRHTMPTVETSARTHKRWQKLFLNSGERSASSFWFRYYEWLRRLRTPLRHMRIDESIIILEVLSCSMGIFIATYLAVFDPDHQWFVVDAIIAWLAFFGVPIFWAHRLYGAAPPIFSDMAAEVVLAVGASLSIGPLLAYSDLGKVTKIMCYIIVGSHFLHM</sequence>
<reference evidence="2" key="1">
    <citation type="submission" date="2020-01" db="EMBL/GenBank/DDBJ databases">
        <authorList>
            <consortium name="DOE Joint Genome Institute"/>
            <person name="Haridas S."/>
            <person name="Albert R."/>
            <person name="Binder M."/>
            <person name="Bloem J."/>
            <person name="Labutti K."/>
            <person name="Salamov A."/>
            <person name="Andreopoulos B."/>
            <person name="Baker S.E."/>
            <person name="Barry K."/>
            <person name="Bills G."/>
            <person name="Bluhm B.H."/>
            <person name="Cannon C."/>
            <person name="Castanera R."/>
            <person name="Culley D.E."/>
            <person name="Daum C."/>
            <person name="Ezra D."/>
            <person name="Gonzalez J.B."/>
            <person name="Henrissat B."/>
            <person name="Kuo A."/>
            <person name="Liang C."/>
            <person name="Lipzen A."/>
            <person name="Lutzoni F."/>
            <person name="Magnuson J."/>
            <person name="Mondo S."/>
            <person name="Nolan M."/>
            <person name="Ohm R."/>
            <person name="Pangilinan J."/>
            <person name="Park H.-J."/>
            <person name="Ramirez L."/>
            <person name="Alfaro M."/>
            <person name="Sun H."/>
            <person name="Tritt A."/>
            <person name="Yoshinaga Y."/>
            <person name="Zwiers L.-H."/>
            <person name="Turgeon B.G."/>
            <person name="Goodwin S.B."/>
            <person name="Spatafora J.W."/>
            <person name="Crous P.W."/>
            <person name="Grigoriev I.V."/>
        </authorList>
    </citation>
    <scope>NUCLEOTIDE SEQUENCE</scope>
    <source>
        <strain evidence="2">P77</strain>
    </source>
</reference>
<keyword evidence="1" id="KW-0472">Membrane</keyword>
<name>A0A6A5KGS0_9PLEO</name>
<organism evidence="2 3">
    <name type="scientific">Decorospora gaudefroyi</name>
    <dbReference type="NCBI Taxonomy" id="184978"/>
    <lineage>
        <taxon>Eukaryota</taxon>
        <taxon>Fungi</taxon>
        <taxon>Dikarya</taxon>
        <taxon>Ascomycota</taxon>
        <taxon>Pezizomycotina</taxon>
        <taxon>Dothideomycetes</taxon>
        <taxon>Pleosporomycetidae</taxon>
        <taxon>Pleosporales</taxon>
        <taxon>Pleosporineae</taxon>
        <taxon>Pleosporaceae</taxon>
        <taxon>Decorospora</taxon>
    </lineage>
</organism>
<protein>
    <recommendedName>
        <fullName evidence="4">Heterokaryon incompatibility domain-containing protein</fullName>
    </recommendedName>
</protein>
<feature type="transmembrane region" description="Helical" evidence="1">
    <location>
        <begin position="839"/>
        <end position="856"/>
    </location>
</feature>
<evidence type="ECO:0000256" key="1">
    <source>
        <dbReference type="SAM" id="Phobius"/>
    </source>
</evidence>
<keyword evidence="3" id="KW-1185">Reference proteome</keyword>
<gene>
    <name evidence="2" type="ORF">BDW02DRAFT_598824</name>
</gene>
<dbReference type="PANTHER" id="PTHR39596:SF3">
    <property type="entry name" value="HETEROKARYON INCOMPATIBILITY DOMAIN-CONTAINING PROTEIN"/>
    <property type="match status" value="1"/>
</dbReference>
<feature type="transmembrane region" description="Helical" evidence="1">
    <location>
        <begin position="812"/>
        <end position="833"/>
    </location>
</feature>
<evidence type="ECO:0000313" key="3">
    <source>
        <dbReference type="Proteomes" id="UP000800040"/>
    </source>
</evidence>
<evidence type="ECO:0000313" key="2">
    <source>
        <dbReference type="EMBL" id="KAF1833664.1"/>
    </source>
</evidence>
<feature type="transmembrane region" description="Helical" evidence="1">
    <location>
        <begin position="942"/>
        <end position="961"/>
    </location>
</feature>
<dbReference type="PANTHER" id="PTHR39596">
    <property type="match status" value="1"/>
</dbReference>
<proteinExistence type="predicted"/>
<dbReference type="AlphaFoldDB" id="A0A6A5KGS0"/>
<feature type="transmembrane region" description="Helical" evidence="1">
    <location>
        <begin position="915"/>
        <end position="936"/>
    </location>
</feature>
<evidence type="ECO:0008006" key="4">
    <source>
        <dbReference type="Google" id="ProtNLM"/>
    </source>
</evidence>
<accession>A0A6A5KGS0</accession>
<dbReference type="OrthoDB" id="2426273at2759"/>
<dbReference type="EMBL" id="ML975314">
    <property type="protein sequence ID" value="KAF1833664.1"/>
    <property type="molecule type" value="Genomic_DNA"/>
</dbReference>
<dbReference type="Proteomes" id="UP000800040">
    <property type="component" value="Unassembled WGS sequence"/>
</dbReference>